<dbReference type="STRING" id="1054147.F4Q7N3"/>
<proteinExistence type="inferred from homology"/>
<evidence type="ECO:0000313" key="8">
    <source>
        <dbReference type="EMBL" id="EGG16415.1"/>
    </source>
</evidence>
<dbReference type="PANTHER" id="PTHR10052">
    <property type="entry name" value="60S RIBOSOMAL PROTEIN L18A"/>
    <property type="match status" value="1"/>
</dbReference>
<feature type="region of interest" description="Disordered" evidence="5">
    <location>
        <begin position="424"/>
        <end position="464"/>
    </location>
</feature>
<keyword evidence="3" id="KW-0687">Ribonucleoprotein</keyword>
<dbReference type="GO" id="GO:0005840">
    <property type="term" value="C:ribosome"/>
    <property type="evidence" value="ECO:0007669"/>
    <property type="project" value="UniProtKB-KW"/>
</dbReference>
<evidence type="ECO:0000259" key="7">
    <source>
        <dbReference type="Pfam" id="PF10441"/>
    </source>
</evidence>
<dbReference type="Proteomes" id="UP000007797">
    <property type="component" value="Unassembled WGS sequence"/>
</dbReference>
<name>F4Q7N3_CACFS</name>
<dbReference type="InterPro" id="IPR028877">
    <property type="entry name" value="Ribosomal_eL20"/>
</dbReference>
<dbReference type="InterPro" id="IPR018849">
    <property type="entry name" value="Urb2/Npa2_C"/>
</dbReference>
<reference evidence="9" key="1">
    <citation type="journal article" date="2011" name="Genome Res.">
        <title>Phylogeny-wide analysis of social amoeba genomes highlights ancient origins for complex intercellular communication.</title>
        <authorList>
            <person name="Heidel A.J."/>
            <person name="Lawal H.M."/>
            <person name="Felder M."/>
            <person name="Schilde C."/>
            <person name="Helps N.R."/>
            <person name="Tunggal B."/>
            <person name="Rivero F."/>
            <person name="John U."/>
            <person name="Schleicher M."/>
            <person name="Eichinger L."/>
            <person name="Platzer M."/>
            <person name="Noegel A.A."/>
            <person name="Schaap P."/>
            <person name="Gloeckner G."/>
        </authorList>
    </citation>
    <scope>NUCLEOTIDE SEQUENCE [LARGE SCALE GENOMIC DNA]</scope>
    <source>
        <strain evidence="9">SH3</strain>
    </source>
</reference>
<dbReference type="OMA" id="IEFAYFR"/>
<evidence type="ECO:0000256" key="2">
    <source>
        <dbReference type="ARBA" id="ARBA00022980"/>
    </source>
</evidence>
<dbReference type="HAMAP" id="MF_00273">
    <property type="entry name" value="Ribosomal_eL20"/>
    <property type="match status" value="1"/>
</dbReference>
<feature type="domain" description="Nucleolar 27S pre-rRNA processing Urb2/Npa2 C-terminal" evidence="7">
    <location>
        <begin position="1717"/>
        <end position="1906"/>
    </location>
</feature>
<evidence type="ECO:0000313" key="9">
    <source>
        <dbReference type="Proteomes" id="UP000007797"/>
    </source>
</evidence>
<dbReference type="Pfam" id="PF01775">
    <property type="entry name" value="Ribosomal_L18A"/>
    <property type="match status" value="1"/>
</dbReference>
<evidence type="ECO:0000259" key="6">
    <source>
        <dbReference type="Pfam" id="PF01775"/>
    </source>
</evidence>
<sequence>MKEDNKRKNVEDSKRSTTTTTPQPVVEKEIQKKQKTSTSNSTSSTTTPNKQQQQQQQNSNTSTGTKKSFEIDYIKQLKGLQQEGDQQQDVKVLTLDSKELHLQISSLTLGDLMASLQKGNYRIDVAEYILNEKISGLVDKYQFLLEWAFNVLSASYKRTSSNTNIAHSNVTPYCFELRIWKILEQVLVKKEFSANEESTNSIFLAKDHLSFMLDIVANIHRHFTVSTDSNPSTIPPLPIVQHILNILPRSIQLHHVPDFHRELVIFIEKFVPSISQLFQSNNNSLLVGGGGGGGDTAAAKSGSSSPMVQVMHQVFKIVFVVLDHFLQMIKRGRNSRPLYNIVISILPHLITYQHFLQSYLERLYTSSLTTKINNAVDESGAGKKENDNIISSLESNIEMVDSILKWSCFHPDSRWETLLTLTKQQGNDKEKEKEKEKDKKSSTKGKEKEKEKDEKKEVVGAEGGEKKDNNNLQILFDKLESILNAKEVVKGFPLDGGKIDPKHIVLEWISRLLSLFVSQYKSVGKSQINNQLLSECKVSIEFGFFKSLYTLIINNNNSNQSQSQVATTTKTTKKSSSSSSSSSTSSIKILEPIYYLSISKLIDNVSSINIVHHDNPQEFDFLLDHVKLTIQTLASSETSQQRSQSNGLYLMLSSYLKLSHKLLESNFEKIIGLIISQSIPTENSIILMNTFLDTYLSIRQSDVLFKAINNQIINGRLKTISVSLFKNPTFIARLSHHVSNIPFGLIPNLFESMSLVYSDYFITQLSELYNNNNSSQDNNDMMMMDPIICDRLECFQILFCVLYDHVDMSNFVIQNLQKFLPNHYTTIVTPIVQLMGALLEIHSFVNRQVIVKEGEGQNDYHFHPQQFHYYQLYEKQFQSSNIMKLIIQLLDQDKLQLSGDKNNNNNNNLSIYKLFISRIQQLNSLLSSEAHGIEKDKKDATSAGLNIELSSLENSTPSAIRKELNGLVNHILQQYIEMVENKKKQESSLEMEGLNQLILDNICVWCDYALPNHILDILSFILSPNNNHINSNNGINKPTTFNLVLTNSQFYEIESFRQLLPLSLAIEIQKRIPSSSSSKDGKYSLLSNLIDQYKDELNNNNNNNNNNKSLEKSIKQVSDLILSSKEKKDSKIKCLEKESLQQLTWLMSIIPAINPLYFDHSSITFLILIIFITLSIIQQEKGESNNNNNNNNTILATLKLIKHCLNLNSRQLTQQIPIKLWQSIQMEHCNNNDIKQVVMDIQVIVCNELLHLGASGSQQQYTTLLESINHSINQLEKTKNMQELIVFLRSLTVEEQDSGYTTLPSLSSILDGKQYNQLDTTYHQYLNDITKQLKEKSSKLESRSNVDEIQQFFDKNNDKLSLILYYMWYLKQDNNNSNNNEIVESNYLSLIIKYSSPLIVKIYNSSKDNNNNNNNLQQQSTSHIESLIIMTISLFTSKYLNTLLEKQEEGEGQEGLYNLSYLLSIIVVYLQSMYPQQSKQSILISNSILQIYHFNNNNNNYNYIQSSSSSSSSQIQLIPSLINLWKTDKRLSTQLSIIQIINLLLNTDVLITSSTLVQISQSILSSIQYIANHQFDIRKYIFNNLKLKKDINNNNNGQDCSDQDFKTINQITTMSLNILSKLIENTKESNKEKDQMDYTPSSSSTTSTASHNLILYEMAILAIMTFNPPFIYKKMLPMKQQQHQTTDNNVKNNMEIDMSPMFEITPTDYTHWMPLTNSTFLGLCRLLSSITRSLINSGNHSLLQTHIPIIINCSRYLIYGLGDEENKLSEHCTRNLSRLLDMLGRMKDIKEYAHYLVLDYINILTFVPTTSTSSSSSSSSSSSKQLQQHLQTLSTLENYQQLAPSVWAVTRYYYSLETRRILQPGLSSLFGIIEDSMRNVVFSSLGDIAKPHFKVLYESFKNEKQYSVLAHTDPVTMAINEYQVVGRHVPTERDPQPKLYRMRLFAKTEVHAKSRFWYFLSKIQKMKKTTGQIINITQIFEKKPTTIKNYGVFIRYNSRSGTHNIYKEYRDTSRCGAIAQMYDEMASRHSAREKSIHIIEIKQIAAAQCKRANTKQFHDAAIKFPLAHRVPRLLPKEHK</sequence>
<feature type="domain" description="Large ribosomal subunit protein eL20" evidence="6">
    <location>
        <begin position="1920"/>
        <end position="2042"/>
    </location>
</feature>
<keyword evidence="4" id="KW-0175">Coiled coil</keyword>
<dbReference type="Pfam" id="PF10441">
    <property type="entry name" value="Urb2"/>
    <property type="match status" value="1"/>
</dbReference>
<evidence type="ECO:0000256" key="4">
    <source>
        <dbReference type="SAM" id="Coils"/>
    </source>
</evidence>
<accession>F4Q7N3</accession>
<dbReference type="SUPFAM" id="SSF160374">
    <property type="entry name" value="RplX-like"/>
    <property type="match status" value="1"/>
</dbReference>
<feature type="compositionally biased region" description="Low complexity" evidence="5">
    <location>
        <begin position="36"/>
        <end position="65"/>
    </location>
</feature>
<dbReference type="KEGG" id="dfa:DFA_09450"/>
<dbReference type="FunFam" id="3.10.20.10:FF:000001">
    <property type="entry name" value="60S ribosomal protein L18a"/>
    <property type="match status" value="1"/>
</dbReference>
<keyword evidence="9" id="KW-1185">Reference proteome</keyword>
<feature type="compositionally biased region" description="Basic and acidic residues" evidence="5">
    <location>
        <begin position="1627"/>
        <end position="1636"/>
    </location>
</feature>
<comment type="similarity">
    <text evidence="1">Belongs to the eukaryotic ribosomal protein eL20 family.</text>
</comment>
<dbReference type="GO" id="GO:0003735">
    <property type="term" value="F:structural constituent of ribosome"/>
    <property type="evidence" value="ECO:0007669"/>
    <property type="project" value="InterPro"/>
</dbReference>
<dbReference type="EMBL" id="GL883024">
    <property type="protein sequence ID" value="EGG16415.1"/>
    <property type="molecule type" value="Genomic_DNA"/>
</dbReference>
<dbReference type="OrthoDB" id="13414at2759"/>
<dbReference type="InterPro" id="IPR023573">
    <property type="entry name" value="Ribosomal_eL20_dom"/>
</dbReference>
<organism evidence="8 9">
    <name type="scientific">Cavenderia fasciculata</name>
    <name type="common">Slime mold</name>
    <name type="synonym">Dictyostelium fasciculatum</name>
    <dbReference type="NCBI Taxonomy" id="261658"/>
    <lineage>
        <taxon>Eukaryota</taxon>
        <taxon>Amoebozoa</taxon>
        <taxon>Evosea</taxon>
        <taxon>Eumycetozoa</taxon>
        <taxon>Dictyostelia</taxon>
        <taxon>Acytosteliales</taxon>
        <taxon>Cavenderiaceae</taxon>
        <taxon>Cavenderia</taxon>
    </lineage>
</organism>
<dbReference type="GO" id="GO:1990904">
    <property type="term" value="C:ribonucleoprotein complex"/>
    <property type="evidence" value="ECO:0007669"/>
    <property type="project" value="UniProtKB-KW"/>
</dbReference>
<dbReference type="GO" id="GO:0006412">
    <property type="term" value="P:translation"/>
    <property type="evidence" value="ECO:0007669"/>
    <property type="project" value="InterPro"/>
</dbReference>
<feature type="region of interest" description="Disordered" evidence="5">
    <location>
        <begin position="1627"/>
        <end position="1647"/>
    </location>
</feature>
<evidence type="ECO:0000256" key="3">
    <source>
        <dbReference type="ARBA" id="ARBA00023274"/>
    </source>
</evidence>
<dbReference type="FunFam" id="3.10.20.10:FF:000002">
    <property type="entry name" value="60S ribosomal protein L18a"/>
    <property type="match status" value="1"/>
</dbReference>
<keyword evidence="2" id="KW-0689">Ribosomal protein</keyword>
<dbReference type="GeneID" id="14868260"/>
<feature type="region of interest" description="Disordered" evidence="5">
    <location>
        <begin position="1"/>
        <end position="65"/>
    </location>
</feature>
<dbReference type="InterPro" id="IPR021138">
    <property type="entry name" value="Ribosomal_eL20_eukaryotes"/>
</dbReference>
<feature type="region of interest" description="Disordered" evidence="5">
    <location>
        <begin position="562"/>
        <end position="584"/>
    </location>
</feature>
<feature type="coiled-coil region" evidence="4">
    <location>
        <begin position="1083"/>
        <end position="1113"/>
    </location>
</feature>
<dbReference type="RefSeq" id="XP_004354799.1">
    <property type="nucleotide sequence ID" value="XM_004354747.1"/>
</dbReference>
<feature type="compositionally biased region" description="Basic and acidic residues" evidence="5">
    <location>
        <begin position="1"/>
        <end position="15"/>
    </location>
</feature>
<evidence type="ECO:0000256" key="1">
    <source>
        <dbReference type="ARBA" id="ARBA00009362"/>
    </source>
</evidence>
<evidence type="ECO:0000256" key="5">
    <source>
        <dbReference type="SAM" id="MobiDB-lite"/>
    </source>
</evidence>
<protein>
    <submittedName>
        <fullName evidence="8">Uncharacterized protein</fullName>
    </submittedName>
</protein>
<dbReference type="Gene3D" id="3.10.20.10">
    <property type="match status" value="2"/>
</dbReference>
<gene>
    <name evidence="8" type="ORF">DFA_09450</name>
</gene>
<feature type="compositionally biased region" description="Basic and acidic residues" evidence="5">
    <location>
        <begin position="426"/>
        <end position="464"/>
    </location>
</feature>